<keyword evidence="5" id="KW-1185">Reference proteome</keyword>
<feature type="region of interest" description="Disordered" evidence="1">
    <location>
        <begin position="150"/>
        <end position="172"/>
    </location>
</feature>
<feature type="compositionally biased region" description="Pro residues" evidence="1">
    <location>
        <begin position="120"/>
        <end position="132"/>
    </location>
</feature>
<evidence type="ECO:0000256" key="1">
    <source>
        <dbReference type="SAM" id="MobiDB-lite"/>
    </source>
</evidence>
<organism evidence="4 5">
    <name type="scientific">Lysobacter koreensis</name>
    <dbReference type="NCBI Taxonomy" id="266122"/>
    <lineage>
        <taxon>Bacteria</taxon>
        <taxon>Pseudomonadati</taxon>
        <taxon>Pseudomonadota</taxon>
        <taxon>Gammaproteobacteria</taxon>
        <taxon>Lysobacterales</taxon>
        <taxon>Lysobacteraceae</taxon>
        <taxon>Lysobacter</taxon>
    </lineage>
</organism>
<feature type="compositionally biased region" description="Low complexity" evidence="1">
    <location>
        <begin position="93"/>
        <end position="119"/>
    </location>
</feature>
<feature type="region of interest" description="Disordered" evidence="1">
    <location>
        <begin position="64"/>
        <end position="132"/>
    </location>
</feature>
<evidence type="ECO:0000313" key="4">
    <source>
        <dbReference type="EMBL" id="MFD0740478.1"/>
    </source>
</evidence>
<keyword evidence="2" id="KW-0472">Membrane</keyword>
<dbReference type="RefSeq" id="WP_386813623.1">
    <property type="nucleotide sequence ID" value="NZ_JBHTIH010000008.1"/>
</dbReference>
<name>A0ABW2YQ27_9GAMM</name>
<comment type="caution">
    <text evidence="4">The sequence shown here is derived from an EMBL/GenBank/DDBJ whole genome shotgun (WGS) entry which is preliminary data.</text>
</comment>
<evidence type="ECO:0000259" key="3">
    <source>
        <dbReference type="Pfam" id="PF16537"/>
    </source>
</evidence>
<protein>
    <submittedName>
        <fullName evidence="4">General secretion pathway protein GspB</fullName>
    </submittedName>
</protein>
<keyword evidence="2" id="KW-1133">Transmembrane helix</keyword>
<gene>
    <name evidence="4" type="ORF">ACFQZQ_14430</name>
</gene>
<feature type="transmembrane region" description="Helical" evidence="2">
    <location>
        <begin position="41"/>
        <end position="62"/>
    </location>
</feature>
<evidence type="ECO:0000256" key="2">
    <source>
        <dbReference type="SAM" id="Phobius"/>
    </source>
</evidence>
<reference evidence="5" key="1">
    <citation type="journal article" date="2019" name="Int. J. Syst. Evol. Microbiol.">
        <title>The Global Catalogue of Microorganisms (GCM) 10K type strain sequencing project: providing services to taxonomists for standard genome sequencing and annotation.</title>
        <authorList>
            <consortium name="The Broad Institute Genomics Platform"/>
            <consortium name="The Broad Institute Genome Sequencing Center for Infectious Disease"/>
            <person name="Wu L."/>
            <person name="Ma J."/>
        </authorList>
    </citation>
    <scope>NUCLEOTIDE SEQUENCE [LARGE SCALE GENOMIC DNA]</scope>
    <source>
        <strain evidence="5">CCUG 55491</strain>
    </source>
</reference>
<sequence>MSMILDALRKSEAERRRAQAPDLFAEPVVVAQPRAVHAPRWLWWTLAAIVVLLVTWLARGLWSPSGAGDPPLARQAERPAEMGEQSPMADPSPARVAATDAPAPTRAAAAEPTAAMPAATAPPPAGAASQPAPPLVAPVAIAVPPRPAPTPVPPPVPAADPPLAEPVAPPSAPAPAPAPAIVAAPDAPGTLRLSDLSAGERRQLPPLKISMHMWASAPNQRFVIIDGQRSGEGDRVGEAVIEEITADGVVIAWAGRRLKLALR</sequence>
<feature type="domain" description="Type II secretion system protein GspB C-terminal" evidence="3">
    <location>
        <begin position="204"/>
        <end position="260"/>
    </location>
</feature>
<dbReference type="InterPro" id="IPR032389">
    <property type="entry name" value="GspB_C"/>
</dbReference>
<dbReference type="Pfam" id="PF16537">
    <property type="entry name" value="T2SSB"/>
    <property type="match status" value="1"/>
</dbReference>
<dbReference type="EMBL" id="JBHTIH010000008">
    <property type="protein sequence ID" value="MFD0740478.1"/>
    <property type="molecule type" value="Genomic_DNA"/>
</dbReference>
<evidence type="ECO:0000313" key="5">
    <source>
        <dbReference type="Proteomes" id="UP001597090"/>
    </source>
</evidence>
<accession>A0ABW2YQ27</accession>
<proteinExistence type="predicted"/>
<keyword evidence="2" id="KW-0812">Transmembrane</keyword>
<dbReference type="Proteomes" id="UP001597090">
    <property type="component" value="Unassembled WGS sequence"/>
</dbReference>